<dbReference type="RefSeq" id="WP_023276976.1">
    <property type="nucleotide sequence ID" value="NZ_BFLM01000060.1"/>
</dbReference>
<reference evidence="2 4" key="2">
    <citation type="submission" date="2017-08" db="EMBL/GenBank/DDBJ databases">
        <title>Sequencing of Escherichia coli CCPM 6219.</title>
        <authorList>
            <person name="Liu S.-L."/>
            <person name="Zhou Y.-J."/>
            <person name="Zhao M.-F."/>
        </authorList>
    </citation>
    <scope>NUCLEOTIDE SEQUENCE [LARGE SCALE GENOMIC DNA]</scope>
    <source>
        <strain evidence="2 4">CCPM 6219</strain>
    </source>
</reference>
<dbReference type="Proteomes" id="UP000050556">
    <property type="component" value="Unassembled WGS sequence"/>
</dbReference>
<accession>A0A0N8IRL5</accession>
<evidence type="ECO:0000313" key="4">
    <source>
        <dbReference type="Proteomes" id="UP000288459"/>
    </source>
</evidence>
<dbReference type="EMBL" id="NPIM01000142">
    <property type="protein sequence ID" value="RVE11680.1"/>
    <property type="molecule type" value="Genomic_DNA"/>
</dbReference>
<dbReference type="Proteomes" id="UP000288459">
    <property type="component" value="Unassembled WGS sequence"/>
</dbReference>
<evidence type="ECO:0000313" key="1">
    <source>
        <dbReference type="EMBL" id="KPO07336.1"/>
    </source>
</evidence>
<dbReference type="AlphaFoldDB" id="A0A0N8IRL5"/>
<proteinExistence type="predicted"/>
<dbReference type="EMBL" id="LDYI01000140">
    <property type="protein sequence ID" value="KPO07336.1"/>
    <property type="molecule type" value="Genomic_DNA"/>
</dbReference>
<name>A0A0N8IRL5_ECOLX</name>
<gene>
    <name evidence="1" type="ORF">ACU57_20575</name>
    <name evidence="2" type="ORF">CIG67_15485</name>
</gene>
<organism evidence="1 3">
    <name type="scientific">Escherichia coli</name>
    <dbReference type="NCBI Taxonomy" id="562"/>
    <lineage>
        <taxon>Bacteria</taxon>
        <taxon>Pseudomonadati</taxon>
        <taxon>Pseudomonadota</taxon>
        <taxon>Gammaproteobacteria</taxon>
        <taxon>Enterobacterales</taxon>
        <taxon>Enterobacteriaceae</taxon>
        <taxon>Escherichia</taxon>
    </lineage>
</organism>
<sequence length="78" mass="8732">MSQKEVPIYIPAELEYLVANDLACLRFHYHLATPTKLPEAGELFTGLTIEQAKDTVTFLQQYIAKAELASSLAPKRSH</sequence>
<protein>
    <submittedName>
        <fullName evidence="1">Uncharacterized protein</fullName>
    </submittedName>
</protein>
<reference evidence="1 3" key="1">
    <citation type="journal article" date="2015" name="Front. Microbiol.">
        <title>Genetic determinants of heat resistance in Escherichia coli.</title>
        <authorList>
            <person name="Mercer R.G."/>
            <person name="Zheng J."/>
            <person name="Garcia-Hernandez R."/>
            <person name="Ruan L."/>
            <person name="Ganzle M.G."/>
            <person name="McMullen L.M."/>
        </authorList>
    </citation>
    <scope>NUCLEOTIDE SEQUENCE [LARGE SCALE GENOMIC DNA]</scope>
    <source>
        <strain evidence="1 3">AW1.3</strain>
    </source>
</reference>
<evidence type="ECO:0000313" key="2">
    <source>
        <dbReference type="EMBL" id="RVE11680.1"/>
    </source>
</evidence>
<evidence type="ECO:0000313" key="3">
    <source>
        <dbReference type="Proteomes" id="UP000050556"/>
    </source>
</evidence>
<comment type="caution">
    <text evidence="1">The sequence shown here is derived from an EMBL/GenBank/DDBJ whole genome shotgun (WGS) entry which is preliminary data.</text>
</comment>
<dbReference type="PATRIC" id="fig|562.7813.peg.1776"/>